<feature type="domain" description="MYND-type" evidence="19">
    <location>
        <begin position="831"/>
        <end position="879"/>
    </location>
</feature>
<accession>J0CXK9</accession>
<comment type="similarity">
    <text evidence="3">Belongs to the polyprenol kinase family.</text>
</comment>
<keyword evidence="5" id="KW-0934">Plastid</keyword>
<dbReference type="KEGG" id="adl:AURDEDRAFT_175427"/>
<evidence type="ECO:0000256" key="2">
    <source>
        <dbReference type="ARBA" id="ARBA00004229"/>
    </source>
</evidence>
<keyword evidence="21" id="KW-1185">Reference proteome</keyword>
<keyword evidence="9 18" id="KW-0863">Zinc-finger</keyword>
<keyword evidence="8" id="KW-0479">Metal-binding</keyword>
<evidence type="ECO:0000256" key="16">
    <source>
        <dbReference type="ARBA" id="ARBA00039024"/>
    </source>
</evidence>
<keyword evidence="14" id="KW-0472">Membrane</keyword>
<dbReference type="eggNOG" id="ENOG502T2NK">
    <property type="taxonomic scope" value="Eukaryota"/>
</dbReference>
<dbReference type="PANTHER" id="PTHR32523:SF8">
    <property type="entry name" value="DOLICHOL KINASE"/>
    <property type="match status" value="1"/>
</dbReference>
<evidence type="ECO:0000256" key="18">
    <source>
        <dbReference type="PROSITE-ProRule" id="PRU00134"/>
    </source>
</evidence>
<dbReference type="Pfam" id="PF01753">
    <property type="entry name" value="zf-MYND"/>
    <property type="match status" value="2"/>
</dbReference>
<dbReference type="SUPFAM" id="SSF144232">
    <property type="entry name" value="HIT/MYND zinc finger-like"/>
    <property type="match status" value="2"/>
</dbReference>
<evidence type="ECO:0000256" key="5">
    <source>
        <dbReference type="ARBA" id="ARBA00022640"/>
    </source>
</evidence>
<name>J0CXK9_AURST</name>
<dbReference type="InParanoid" id="J0CXK9"/>
<dbReference type="EMBL" id="JH687888">
    <property type="protein sequence ID" value="EJD35497.1"/>
    <property type="molecule type" value="Genomic_DNA"/>
</dbReference>
<evidence type="ECO:0000256" key="7">
    <source>
        <dbReference type="ARBA" id="ARBA00022692"/>
    </source>
</evidence>
<dbReference type="AlphaFoldDB" id="J0CXK9"/>
<comment type="subcellular location">
    <subcellularLocation>
        <location evidence="1">Membrane</location>
        <topology evidence="1">Multi-pass membrane protein</topology>
    </subcellularLocation>
    <subcellularLocation>
        <location evidence="2">Plastid</location>
        <location evidence="2">Chloroplast</location>
    </subcellularLocation>
</comment>
<dbReference type="Gene3D" id="6.10.140.2220">
    <property type="match status" value="2"/>
</dbReference>
<feature type="domain" description="MYND-type" evidence="19">
    <location>
        <begin position="358"/>
        <end position="406"/>
    </location>
</feature>
<dbReference type="GO" id="GO:0016020">
    <property type="term" value="C:membrane"/>
    <property type="evidence" value="ECO:0007669"/>
    <property type="project" value="UniProtKB-SubCell"/>
</dbReference>
<sequence length="999" mass="110187">MSDAALLQTAAAFAAGLAPPLSPSICPFCFALFLNTMKPKSHESMLLLKKCHAFWDAMMVFICSDWTLDRRQIVSNILARTAFLCNKCKPRGRQTCAVPAVPGVTTSAGLANPFALVYQMTCSCLHGGVINHIDGSKGFGSKRGRWPTSADQLFPYGPTRSMASLVAQLGTSSFAESVITDVVSLHRPLAFPALLIPNTRHFLIDYVVTCLSACPVAVNADLAKLRQPVLPAVRDAIVQRHLDECYYTALMLHIVVAGPDNKPDDGSRFYFLREKEVFTALDGVVLLSDGRDGWGWLAHLATHVWHRMSGFERVAVGHSDPPSYARELERTEHVHANPYRALRLYLTDGMRGSRECRGPGCGKTVHDKPTPGAFARCGKCRIMQYCSRECQRADWKRAPFPHKEICNMLQELLSFAPVDLPMSADEFAAACTAHAYPLEHVDRLILWATDGEVVTQFAIGGQAAPCLSSLGSDIPLAFLLHGPCRIPDTMNCNHELFQAAQTLAAGLDPPFAPSLCPFCFALYVEEVKPNERIAHLLQPKGHSFWNATMAFVCADWTPERQDSVSKQLLRTGLKCRRCAHTGSPHSLFGFVFGLARSCIHAALINPIDRYKGFGRKPHRWPTTAEQLFPYGAERSISALADRIEEYPNVKAVMIVLLSSHRPLVFPPLMDHRGRLITCFVKDFRTCASGFDAALAKLRQPILPAVRSALVRKHYTSCEGAFALLLSLTHGVDSTSNDGWLFCMGHEARLFLALDAVAALLDGENGDKVYRTVRHYASQLWVSLAESERERLACVGPPSYAQEVQTVEAMEDPYCALRYCLSHRPHHRNCCAPGCSKTVHSPGAPRAFARCGRCRAVQYCSRECQRADWAGAPFPHKAVCDALQELLTFASLDSAGMSADEFSESCNAHTFPLDRVDTLIAWATRGKTCTNYTARAGSSKLLFLPIERLADEGIASTPEGTPFLISFPTTVEGRKISQDDLHMGMSEFKKQMDAEEQCTQ</sequence>
<evidence type="ECO:0000256" key="11">
    <source>
        <dbReference type="ARBA" id="ARBA00022833"/>
    </source>
</evidence>
<dbReference type="GO" id="GO:0008270">
    <property type="term" value="F:zinc ion binding"/>
    <property type="evidence" value="ECO:0007669"/>
    <property type="project" value="UniProtKB-KW"/>
</dbReference>
<dbReference type="Proteomes" id="UP000006514">
    <property type="component" value="Unassembled WGS sequence"/>
</dbReference>
<keyword evidence="6" id="KW-0808">Transferase</keyword>
<comment type="catalytic activity">
    <reaction evidence="17">
        <text>phytol + CTP = phytyl phosphate + CDP + H(+)</text>
        <dbReference type="Rhea" id="RHEA:38055"/>
        <dbReference type="ChEBI" id="CHEBI:15378"/>
        <dbReference type="ChEBI" id="CHEBI:17327"/>
        <dbReference type="ChEBI" id="CHEBI:37563"/>
        <dbReference type="ChEBI" id="CHEBI:58069"/>
        <dbReference type="ChEBI" id="CHEBI:75483"/>
        <dbReference type="EC" id="2.7.1.182"/>
    </reaction>
</comment>
<dbReference type="OrthoDB" id="2998255at2759"/>
<evidence type="ECO:0000256" key="3">
    <source>
        <dbReference type="ARBA" id="ARBA00010794"/>
    </source>
</evidence>
<dbReference type="InterPro" id="IPR039606">
    <property type="entry name" value="Phytol/farnesol_kinase"/>
</dbReference>
<dbReference type="GO" id="GO:0010276">
    <property type="term" value="F:phytol kinase activity"/>
    <property type="evidence" value="ECO:0007669"/>
    <property type="project" value="UniProtKB-EC"/>
</dbReference>
<dbReference type="EC" id="2.7.1.182" evidence="16"/>
<keyword evidence="12" id="KW-0809">Transit peptide</keyword>
<dbReference type="PANTHER" id="PTHR32523">
    <property type="entry name" value="PHYTOL KINASE 1, CHLOROPLASTIC"/>
    <property type="match status" value="1"/>
</dbReference>
<evidence type="ECO:0000256" key="8">
    <source>
        <dbReference type="ARBA" id="ARBA00022723"/>
    </source>
</evidence>
<evidence type="ECO:0000256" key="15">
    <source>
        <dbReference type="ARBA" id="ARBA00024015"/>
    </source>
</evidence>
<dbReference type="InterPro" id="IPR002893">
    <property type="entry name" value="Znf_MYND"/>
</dbReference>
<reference evidence="21" key="1">
    <citation type="journal article" date="2012" name="Science">
        <title>The Paleozoic origin of enzymatic lignin decomposition reconstructed from 31 fungal genomes.</title>
        <authorList>
            <person name="Floudas D."/>
            <person name="Binder M."/>
            <person name="Riley R."/>
            <person name="Barry K."/>
            <person name="Blanchette R.A."/>
            <person name="Henrissat B."/>
            <person name="Martinez A.T."/>
            <person name="Otillar R."/>
            <person name="Spatafora J.W."/>
            <person name="Yadav J.S."/>
            <person name="Aerts A."/>
            <person name="Benoit I."/>
            <person name="Boyd A."/>
            <person name="Carlson A."/>
            <person name="Copeland A."/>
            <person name="Coutinho P.M."/>
            <person name="de Vries R.P."/>
            <person name="Ferreira P."/>
            <person name="Findley K."/>
            <person name="Foster B."/>
            <person name="Gaskell J."/>
            <person name="Glotzer D."/>
            <person name="Gorecki P."/>
            <person name="Heitman J."/>
            <person name="Hesse C."/>
            <person name="Hori C."/>
            <person name="Igarashi K."/>
            <person name="Jurgens J.A."/>
            <person name="Kallen N."/>
            <person name="Kersten P."/>
            <person name="Kohler A."/>
            <person name="Kuees U."/>
            <person name="Kumar T.K.A."/>
            <person name="Kuo A."/>
            <person name="LaButti K."/>
            <person name="Larrondo L.F."/>
            <person name="Lindquist E."/>
            <person name="Ling A."/>
            <person name="Lombard V."/>
            <person name="Lucas S."/>
            <person name="Lundell T."/>
            <person name="Martin R."/>
            <person name="McLaughlin D.J."/>
            <person name="Morgenstern I."/>
            <person name="Morin E."/>
            <person name="Murat C."/>
            <person name="Nagy L.G."/>
            <person name="Nolan M."/>
            <person name="Ohm R.A."/>
            <person name="Patyshakuliyeva A."/>
            <person name="Rokas A."/>
            <person name="Ruiz-Duenas F.J."/>
            <person name="Sabat G."/>
            <person name="Salamov A."/>
            <person name="Samejima M."/>
            <person name="Schmutz J."/>
            <person name="Slot J.C."/>
            <person name="St John F."/>
            <person name="Stenlid J."/>
            <person name="Sun H."/>
            <person name="Sun S."/>
            <person name="Syed K."/>
            <person name="Tsang A."/>
            <person name="Wiebenga A."/>
            <person name="Young D."/>
            <person name="Pisabarro A."/>
            <person name="Eastwood D.C."/>
            <person name="Martin F."/>
            <person name="Cullen D."/>
            <person name="Grigoriev I.V."/>
            <person name="Hibbett D.S."/>
        </authorList>
    </citation>
    <scope>NUCLEOTIDE SEQUENCE [LARGE SCALE GENOMIC DNA]</scope>
    <source>
        <strain evidence="21">TFB10046</strain>
    </source>
</reference>
<evidence type="ECO:0000313" key="21">
    <source>
        <dbReference type="Proteomes" id="UP000006514"/>
    </source>
</evidence>
<evidence type="ECO:0000256" key="13">
    <source>
        <dbReference type="ARBA" id="ARBA00022989"/>
    </source>
</evidence>
<evidence type="ECO:0000256" key="9">
    <source>
        <dbReference type="ARBA" id="ARBA00022771"/>
    </source>
</evidence>
<gene>
    <name evidence="20" type="ORF">AURDEDRAFT_175427</name>
</gene>
<keyword evidence="10" id="KW-0418">Kinase</keyword>
<evidence type="ECO:0000256" key="17">
    <source>
        <dbReference type="ARBA" id="ARBA00048889"/>
    </source>
</evidence>
<dbReference type="PROSITE" id="PS50865">
    <property type="entry name" value="ZF_MYND_2"/>
    <property type="match status" value="2"/>
</dbReference>
<evidence type="ECO:0000256" key="4">
    <source>
        <dbReference type="ARBA" id="ARBA00022528"/>
    </source>
</evidence>
<comment type="pathway">
    <text evidence="15">Cofactor biosynthesis; tocopherol biosynthesis.</text>
</comment>
<evidence type="ECO:0000256" key="10">
    <source>
        <dbReference type="ARBA" id="ARBA00022777"/>
    </source>
</evidence>
<keyword evidence="7" id="KW-0812">Transmembrane</keyword>
<protein>
    <recommendedName>
        <fullName evidence="16">phytol kinase</fullName>
        <ecNumber evidence="16">2.7.1.182</ecNumber>
    </recommendedName>
</protein>
<evidence type="ECO:0000256" key="12">
    <source>
        <dbReference type="ARBA" id="ARBA00022946"/>
    </source>
</evidence>
<evidence type="ECO:0000256" key="14">
    <source>
        <dbReference type="ARBA" id="ARBA00023136"/>
    </source>
</evidence>
<keyword evidence="4" id="KW-0150">Chloroplast</keyword>
<evidence type="ECO:0000256" key="6">
    <source>
        <dbReference type="ARBA" id="ARBA00022679"/>
    </source>
</evidence>
<keyword evidence="13" id="KW-1133">Transmembrane helix</keyword>
<proteinExistence type="inferred from homology"/>
<keyword evidence="11" id="KW-0862">Zinc</keyword>
<evidence type="ECO:0000256" key="1">
    <source>
        <dbReference type="ARBA" id="ARBA00004141"/>
    </source>
</evidence>
<evidence type="ECO:0000259" key="19">
    <source>
        <dbReference type="PROSITE" id="PS50865"/>
    </source>
</evidence>
<organism evidence="20 21">
    <name type="scientific">Auricularia subglabra (strain TFB-10046 / SS5)</name>
    <name type="common">White-rot fungus</name>
    <name type="synonym">Auricularia delicata (strain TFB10046)</name>
    <dbReference type="NCBI Taxonomy" id="717982"/>
    <lineage>
        <taxon>Eukaryota</taxon>
        <taxon>Fungi</taxon>
        <taxon>Dikarya</taxon>
        <taxon>Basidiomycota</taxon>
        <taxon>Agaricomycotina</taxon>
        <taxon>Agaricomycetes</taxon>
        <taxon>Auriculariales</taxon>
        <taxon>Auriculariaceae</taxon>
        <taxon>Auricularia</taxon>
    </lineage>
</organism>
<evidence type="ECO:0000313" key="20">
    <source>
        <dbReference type="EMBL" id="EJD35497.1"/>
    </source>
</evidence>